<dbReference type="GO" id="GO:0006355">
    <property type="term" value="P:regulation of DNA-templated transcription"/>
    <property type="evidence" value="ECO:0000318"/>
    <property type="project" value="GO_Central"/>
</dbReference>
<evidence type="ECO:0000256" key="1">
    <source>
        <dbReference type="SAM" id="MobiDB-lite"/>
    </source>
</evidence>
<dbReference type="InterPro" id="IPR009060">
    <property type="entry name" value="UBA-like_sf"/>
</dbReference>
<accession>T1FUS5</accession>
<feature type="compositionally biased region" description="Basic and acidic residues" evidence="1">
    <location>
        <begin position="827"/>
        <end position="844"/>
    </location>
</feature>
<feature type="compositionally biased region" description="Polar residues" evidence="1">
    <location>
        <begin position="903"/>
        <end position="912"/>
    </location>
</feature>
<dbReference type="CDD" id="cd14364">
    <property type="entry name" value="CUE_ASCC2"/>
    <property type="match status" value="1"/>
</dbReference>
<dbReference type="PANTHER" id="PTHR21494:SF0">
    <property type="entry name" value="ACTIVATING SIGNAL COINTEGRATOR 1 COMPLEX SUBUNIT 2"/>
    <property type="match status" value="1"/>
</dbReference>
<dbReference type="eggNOG" id="KOG4501">
    <property type="taxonomic scope" value="Eukaryota"/>
</dbReference>
<evidence type="ECO:0000259" key="2">
    <source>
        <dbReference type="PROSITE" id="PS51140"/>
    </source>
</evidence>
<dbReference type="EMBL" id="AMQM01006274">
    <property type="status" value="NOT_ANNOTATED_CDS"/>
    <property type="molecule type" value="Genomic_DNA"/>
</dbReference>
<feature type="compositionally biased region" description="Basic residues" evidence="1">
    <location>
        <begin position="953"/>
        <end position="965"/>
    </location>
</feature>
<dbReference type="InterPro" id="IPR052586">
    <property type="entry name" value="ASCC2"/>
</dbReference>
<feature type="compositionally biased region" description="Basic and acidic residues" evidence="1">
    <location>
        <begin position="917"/>
        <end position="935"/>
    </location>
</feature>
<reference evidence="4" key="3">
    <citation type="submission" date="2015-06" db="UniProtKB">
        <authorList>
            <consortium name="EnsemblMetazoa"/>
        </authorList>
    </citation>
    <scope>IDENTIFICATION</scope>
</reference>
<feature type="region of interest" description="Disordered" evidence="1">
    <location>
        <begin position="719"/>
        <end position="770"/>
    </location>
</feature>
<dbReference type="OrthoDB" id="5577209at2759"/>
<dbReference type="FunCoup" id="T1FUS5">
    <property type="interactions" value="222"/>
</dbReference>
<dbReference type="GeneID" id="20212571"/>
<dbReference type="InParanoid" id="T1FUS5"/>
<dbReference type="GO" id="GO:0043130">
    <property type="term" value="F:ubiquitin binding"/>
    <property type="evidence" value="ECO:0000318"/>
    <property type="project" value="GO_Central"/>
</dbReference>
<dbReference type="SUPFAM" id="SSF46934">
    <property type="entry name" value="UBA-like"/>
    <property type="match status" value="1"/>
</dbReference>
<name>T1FUS5_HELRO</name>
<dbReference type="STRING" id="6412.T1FUS5"/>
<evidence type="ECO:0000313" key="3">
    <source>
        <dbReference type="EMBL" id="ESN97566.1"/>
    </source>
</evidence>
<dbReference type="HOGENOM" id="CLU_012749_0_0_1"/>
<dbReference type="Pfam" id="PF02845">
    <property type="entry name" value="CUE"/>
    <property type="match status" value="1"/>
</dbReference>
<evidence type="ECO:0000313" key="4">
    <source>
        <dbReference type="EnsemblMetazoa" id="HelroP193244"/>
    </source>
</evidence>
<dbReference type="SMART" id="SM00546">
    <property type="entry name" value="CUE"/>
    <property type="match status" value="1"/>
</dbReference>
<dbReference type="Proteomes" id="UP000015101">
    <property type="component" value="Unassembled WGS sequence"/>
</dbReference>
<dbReference type="EMBL" id="KB097336">
    <property type="protein sequence ID" value="ESN97566.1"/>
    <property type="molecule type" value="Genomic_DNA"/>
</dbReference>
<dbReference type="KEGG" id="hro:HELRODRAFT_193244"/>
<reference evidence="3 5" key="2">
    <citation type="journal article" date="2013" name="Nature">
        <title>Insights into bilaterian evolution from three spiralian genomes.</title>
        <authorList>
            <person name="Simakov O."/>
            <person name="Marletaz F."/>
            <person name="Cho S.J."/>
            <person name="Edsinger-Gonzales E."/>
            <person name="Havlak P."/>
            <person name="Hellsten U."/>
            <person name="Kuo D.H."/>
            <person name="Larsson T."/>
            <person name="Lv J."/>
            <person name="Arendt D."/>
            <person name="Savage R."/>
            <person name="Osoegawa K."/>
            <person name="de Jong P."/>
            <person name="Grimwood J."/>
            <person name="Chapman J.A."/>
            <person name="Shapiro H."/>
            <person name="Aerts A."/>
            <person name="Otillar R.P."/>
            <person name="Terry A.Y."/>
            <person name="Boore J.L."/>
            <person name="Grigoriev I.V."/>
            <person name="Lindberg D.R."/>
            <person name="Seaver E.C."/>
            <person name="Weisblat D.A."/>
            <person name="Putnam N.H."/>
            <person name="Rokhsar D.S."/>
        </authorList>
    </citation>
    <scope>NUCLEOTIDE SEQUENCE</scope>
</reference>
<dbReference type="EnsemblMetazoa" id="HelroT193244">
    <property type="protein sequence ID" value="HelroP193244"/>
    <property type="gene ID" value="HelroG193244"/>
</dbReference>
<reference evidence="5" key="1">
    <citation type="submission" date="2012-12" db="EMBL/GenBank/DDBJ databases">
        <authorList>
            <person name="Hellsten U."/>
            <person name="Grimwood J."/>
            <person name="Chapman J.A."/>
            <person name="Shapiro H."/>
            <person name="Aerts A."/>
            <person name="Otillar R.P."/>
            <person name="Terry A.Y."/>
            <person name="Boore J.L."/>
            <person name="Simakov O."/>
            <person name="Marletaz F."/>
            <person name="Cho S.-J."/>
            <person name="Edsinger-Gonzales E."/>
            <person name="Havlak P."/>
            <person name="Kuo D.-H."/>
            <person name="Larsson T."/>
            <person name="Lv J."/>
            <person name="Arendt D."/>
            <person name="Savage R."/>
            <person name="Osoegawa K."/>
            <person name="de Jong P."/>
            <person name="Lindberg D.R."/>
            <person name="Seaver E.C."/>
            <person name="Weisblat D.A."/>
            <person name="Putnam N.H."/>
            <person name="Grigoriev I.V."/>
            <person name="Rokhsar D.S."/>
        </authorList>
    </citation>
    <scope>NUCLEOTIDE SEQUENCE</scope>
</reference>
<dbReference type="PANTHER" id="PTHR21494">
    <property type="entry name" value="ACTIVATING SIGNAL COINTEGRATOR 1 COMPLEX SUBUNIT 2 ASC-1 COMPLEX SUBUNIT P100"/>
    <property type="match status" value="1"/>
</dbReference>
<dbReference type="InterPro" id="IPR041800">
    <property type="entry name" value="ASCC2_CUE"/>
</dbReference>
<feature type="compositionally biased region" description="Acidic residues" evidence="1">
    <location>
        <begin position="728"/>
        <end position="740"/>
    </location>
</feature>
<dbReference type="PROSITE" id="PS51140">
    <property type="entry name" value="CUE"/>
    <property type="match status" value="1"/>
</dbReference>
<keyword evidence="5" id="KW-1185">Reference proteome</keyword>
<evidence type="ECO:0000313" key="5">
    <source>
        <dbReference type="Proteomes" id="UP000015101"/>
    </source>
</evidence>
<organism evidence="4 5">
    <name type="scientific">Helobdella robusta</name>
    <name type="common">Californian leech</name>
    <dbReference type="NCBI Taxonomy" id="6412"/>
    <lineage>
        <taxon>Eukaryota</taxon>
        <taxon>Metazoa</taxon>
        <taxon>Spiralia</taxon>
        <taxon>Lophotrochozoa</taxon>
        <taxon>Annelida</taxon>
        <taxon>Clitellata</taxon>
        <taxon>Hirudinea</taxon>
        <taxon>Rhynchobdellida</taxon>
        <taxon>Glossiphoniidae</taxon>
        <taxon>Helobdella</taxon>
    </lineage>
</organism>
<gene>
    <name evidence="4" type="primary">20212571</name>
    <name evidence="3" type="ORF">HELRODRAFT_193244</name>
</gene>
<feature type="compositionally biased region" description="Basic and acidic residues" evidence="1">
    <location>
        <begin position="966"/>
        <end position="975"/>
    </location>
</feature>
<dbReference type="CTD" id="20212571"/>
<feature type="compositionally biased region" description="Low complexity" evidence="1">
    <location>
        <begin position="845"/>
        <end position="867"/>
    </location>
</feature>
<feature type="compositionally biased region" description="Basic and acidic residues" evidence="1">
    <location>
        <begin position="791"/>
        <end position="803"/>
    </location>
</feature>
<feature type="region of interest" description="Disordered" evidence="1">
    <location>
        <begin position="489"/>
        <end position="519"/>
    </location>
</feature>
<dbReference type="AlphaFoldDB" id="T1FUS5"/>
<feature type="compositionally biased region" description="Acidic residues" evidence="1">
    <location>
        <begin position="804"/>
        <end position="813"/>
    </location>
</feature>
<dbReference type="RefSeq" id="XP_009024389.1">
    <property type="nucleotide sequence ID" value="XM_009026141.1"/>
</dbReference>
<dbReference type="OMA" id="LSQHEFW"/>
<protein>
    <recommendedName>
        <fullName evidence="2">CUE domain-containing protein</fullName>
    </recommendedName>
</protein>
<dbReference type="Gene3D" id="1.10.8.10">
    <property type="entry name" value="DNA helicase RuvA subunit, C-terminal domain"/>
    <property type="match status" value="1"/>
</dbReference>
<dbReference type="InterPro" id="IPR003892">
    <property type="entry name" value="CUE"/>
</dbReference>
<proteinExistence type="predicted"/>
<feature type="domain" description="CUE" evidence="2">
    <location>
        <begin position="565"/>
        <end position="608"/>
    </location>
</feature>
<sequence length="975" mass="112326">MDQRKSKSSVLANKKSTVAKRNKPVPAFAAASTTVTTAITTTTATTATTTTTSTTTTTTTTTTTVTTATTTEIEVSKSRVKDDNKTEVGHPKQKSCDFKAEHCEDIEFLMYRAPPRDEGRDDLVGEWMEMTSLIEEDLDHILSFSHHKFWSQAIFDESLHACVVTFLRHAPRPYEKQTATFDKFLPRINSLFKLYFLVCLRMSTYKEDKENQIPVDVFGDILYENFIFDVPMIMDMCAIYGKANEALVEKMVQNIFKVQKKYFDDLKVVAETLPKLFKSVYKQCDIEEDDDEDEDCNELKKLPESTAERNTLAMTDEVFQDVVIYLLDISFTLFNFLSIFPPASRVFFQDHLPVKLASFYEKMVPFIFEKLGERKEKMKEEQFRNVDYYFALFRYYFVSVFRSVLYHSTLAKLFESSGETSEHDCGEAVETFLEALTQLLTKRLFLADYSHQFPLSEDRELIEQTNYKVDDLRFKYINDVIVEASETFHNHHRAEQTGESTSLENEPSDRGSMFGKIIFDGDDDKKEEEEDESLLGACGGVSIKQHAKQQPPTPPLTINNTISDDLLLKMTSIQEMLPHLGLGFIKECLQEFQLDVEKTLNALLEDNLPASLACLDRDLQLESGKLHVQATTEVCVGRNDSNEWDAGEHGFDSRFPILSQRRNIYDGDEFDVFNNPNVDRSRIHIGKRKTNDNFSLSDKPTVSDLRPLYSLYGNEFTEGSYYDRSRDDEYEYEGDDDNDDENYKQPTRRQRMYEDEYDDTYDSPEHGELDTDSVDELLSVKSLAKKSQNKLPDDVNDENKGGGDDDDDDDGDDGEHAGTKNTLSLEDPAKLREQAARRRAEKFANKSYNRRNNYSNAFPQQQQQQQPVHHRPPQNEKYQQQKNREENFGDQQRPHKQQPPAANHTSANHTSANHVHGNNDDDVNRHAHPVRDVRGGPKGQGQTEDVLWNRNYKERHKSTRVHHNRKDAAERKHRF</sequence>
<feature type="region of interest" description="Disordered" evidence="1">
    <location>
        <begin position="784"/>
        <end position="975"/>
    </location>
</feature>